<dbReference type="SUPFAM" id="SSF56672">
    <property type="entry name" value="DNA/RNA polymerases"/>
    <property type="match status" value="1"/>
</dbReference>
<evidence type="ECO:0000313" key="1">
    <source>
        <dbReference type="EMBL" id="KAJ3661003.1"/>
    </source>
</evidence>
<evidence type="ECO:0008006" key="3">
    <source>
        <dbReference type="Google" id="ProtNLM"/>
    </source>
</evidence>
<dbReference type="InterPro" id="IPR043502">
    <property type="entry name" value="DNA/RNA_pol_sf"/>
</dbReference>
<dbReference type="PANTHER" id="PTHR19446">
    <property type="entry name" value="REVERSE TRANSCRIPTASES"/>
    <property type="match status" value="1"/>
</dbReference>
<dbReference type="Proteomes" id="UP001168821">
    <property type="component" value="Unassembled WGS sequence"/>
</dbReference>
<dbReference type="EMBL" id="JALNTZ010000002">
    <property type="protein sequence ID" value="KAJ3661003.1"/>
    <property type="molecule type" value="Genomic_DNA"/>
</dbReference>
<sequence length="129" mass="14845">MDGVTLEMMALVWQTVLEYVLKLFNARLEEGWFPDEWKVGRLVILLKGMDKNRSLPRSYRLICLLSVLGKVFERVLVGRLARVLERKRSRAQFGCVKGLGIQDAWIRVKQVVESLGIFVDFKGAFDNLS</sequence>
<name>A0AA38IN98_9CUCU</name>
<evidence type="ECO:0000313" key="2">
    <source>
        <dbReference type="Proteomes" id="UP001168821"/>
    </source>
</evidence>
<dbReference type="AlphaFoldDB" id="A0AA38IN98"/>
<organism evidence="1 2">
    <name type="scientific">Zophobas morio</name>
    <dbReference type="NCBI Taxonomy" id="2755281"/>
    <lineage>
        <taxon>Eukaryota</taxon>
        <taxon>Metazoa</taxon>
        <taxon>Ecdysozoa</taxon>
        <taxon>Arthropoda</taxon>
        <taxon>Hexapoda</taxon>
        <taxon>Insecta</taxon>
        <taxon>Pterygota</taxon>
        <taxon>Neoptera</taxon>
        <taxon>Endopterygota</taxon>
        <taxon>Coleoptera</taxon>
        <taxon>Polyphaga</taxon>
        <taxon>Cucujiformia</taxon>
        <taxon>Tenebrionidae</taxon>
        <taxon>Zophobas</taxon>
    </lineage>
</organism>
<comment type="caution">
    <text evidence="1">The sequence shown here is derived from an EMBL/GenBank/DDBJ whole genome shotgun (WGS) entry which is preliminary data.</text>
</comment>
<reference evidence="1" key="1">
    <citation type="journal article" date="2023" name="G3 (Bethesda)">
        <title>Whole genome assemblies of Zophobas morio and Tenebrio molitor.</title>
        <authorList>
            <person name="Kaur S."/>
            <person name="Stinson S.A."/>
            <person name="diCenzo G.C."/>
        </authorList>
    </citation>
    <scope>NUCLEOTIDE SEQUENCE</scope>
    <source>
        <strain evidence="1">QUZm001</strain>
    </source>
</reference>
<protein>
    <recommendedName>
        <fullName evidence="3">Reverse transcriptase domain-containing protein</fullName>
    </recommendedName>
</protein>
<proteinExistence type="predicted"/>
<keyword evidence="2" id="KW-1185">Reference proteome</keyword>
<dbReference type="GO" id="GO:0071897">
    <property type="term" value="P:DNA biosynthetic process"/>
    <property type="evidence" value="ECO:0007669"/>
    <property type="project" value="UniProtKB-ARBA"/>
</dbReference>
<accession>A0AA38IN98</accession>
<gene>
    <name evidence="1" type="ORF">Zmor_005427</name>
</gene>